<evidence type="ECO:0000259" key="3">
    <source>
        <dbReference type="Pfam" id="PF08237"/>
    </source>
</evidence>
<feature type="compositionally biased region" description="Basic and acidic residues" evidence="1">
    <location>
        <begin position="446"/>
        <end position="461"/>
    </location>
</feature>
<sequence length="499" mass="52024">MARRASRLALTVAAAGIATSVAGVAALQPAAITTPLVDLAALIVVGSSTNPTGAGVENFFHGKFNDPMYTGPNGDDIVYVNFWSGVKGIERALDANAGERNAIIASGWGAANASLLALSNRPDLSDTVLILDNDVARPDGGFGTRYPWFALIGVNPFPTPSQVPALRAVNIGYEYDYNSNAPAVLLNPLAAVNSLVGYLYRHRDQSSIDLPVNPDGTPAVHCDANTCAITVSGAVLDCPNARCSSPGDRITAYVTTRNNTTYVTYSDELPLTRLIRDVFGDQIAAFFDPLLRLLVNSAYYGGNPIPSDPSAYRPATLFPSPLQVLDTLVRIPGAIIEGWHAATAPPKPPAPKATSADDTADRAGDDASEQDSPEKTTLMESPLVQRVLASVTPQPESPSPDADEDVEASEDGELSEASDETRRPKIGVVRTSDKAEPGTIGFTGGSDDHDSDGAEPDKDSATDSDTEPSQADDEGTDTPPDDGADTGTDTGADDAGAAA</sequence>
<comment type="caution">
    <text evidence="4">The sequence shown here is derived from an EMBL/GenBank/DDBJ whole genome shotgun (WGS) entry which is preliminary data.</text>
</comment>
<feature type="signal peptide" evidence="2">
    <location>
        <begin position="1"/>
        <end position="25"/>
    </location>
</feature>
<organism evidence="4 5">
    <name type="scientific">Mycolicibacterium elephantis</name>
    <dbReference type="NCBI Taxonomy" id="81858"/>
    <lineage>
        <taxon>Bacteria</taxon>
        <taxon>Bacillati</taxon>
        <taxon>Actinomycetota</taxon>
        <taxon>Actinomycetes</taxon>
        <taxon>Mycobacteriales</taxon>
        <taxon>Mycobacteriaceae</taxon>
        <taxon>Mycolicibacterium</taxon>
    </lineage>
</organism>
<feature type="compositionally biased region" description="Low complexity" evidence="1">
    <location>
        <begin position="485"/>
        <end position="499"/>
    </location>
</feature>
<dbReference type="Pfam" id="PF08237">
    <property type="entry name" value="PE-PPE"/>
    <property type="match status" value="1"/>
</dbReference>
<dbReference type="RefSeq" id="WP_064918883.1">
    <property type="nucleotide sequence ID" value="NZ_LZHS01000030.1"/>
</dbReference>
<feature type="compositionally biased region" description="Acidic residues" evidence="1">
    <location>
        <begin position="401"/>
        <end position="418"/>
    </location>
</feature>
<gene>
    <name evidence="4" type="ORF">BST23_08700</name>
</gene>
<evidence type="ECO:0000313" key="5">
    <source>
        <dbReference type="Proteomes" id="UP000192772"/>
    </source>
</evidence>
<feature type="compositionally biased region" description="Acidic residues" evidence="1">
    <location>
        <begin position="462"/>
        <end position="484"/>
    </location>
</feature>
<feature type="domain" description="PE-PPE" evidence="3">
    <location>
        <begin position="254"/>
        <end position="299"/>
    </location>
</feature>
<name>A0A1X0D441_9MYCO</name>
<evidence type="ECO:0000256" key="1">
    <source>
        <dbReference type="SAM" id="MobiDB-lite"/>
    </source>
</evidence>
<evidence type="ECO:0000256" key="2">
    <source>
        <dbReference type="SAM" id="SignalP"/>
    </source>
</evidence>
<feature type="region of interest" description="Disordered" evidence="1">
    <location>
        <begin position="340"/>
        <end position="499"/>
    </location>
</feature>
<proteinExistence type="predicted"/>
<dbReference type="Proteomes" id="UP000192772">
    <property type="component" value="Unassembled WGS sequence"/>
</dbReference>
<protein>
    <submittedName>
        <fullName evidence="4">PE-PPE domain-containing protein</fullName>
    </submittedName>
</protein>
<accession>A0A1X0D441</accession>
<reference evidence="4 5" key="1">
    <citation type="submission" date="2017-02" db="EMBL/GenBank/DDBJ databases">
        <title>The new phylogeny of genus Mycobacterium.</title>
        <authorList>
            <person name="Tortoli E."/>
            <person name="Trovato A."/>
            <person name="Cirillo D.M."/>
        </authorList>
    </citation>
    <scope>NUCLEOTIDE SEQUENCE [LARGE SCALE GENOMIC DNA]</scope>
    <source>
        <strain evidence="4 5">FI-09383</strain>
    </source>
</reference>
<dbReference type="OrthoDB" id="4618774at2"/>
<keyword evidence="2" id="KW-0732">Signal</keyword>
<dbReference type="AlphaFoldDB" id="A0A1X0D441"/>
<evidence type="ECO:0000313" key="4">
    <source>
        <dbReference type="EMBL" id="ORA66989.1"/>
    </source>
</evidence>
<feature type="chain" id="PRO_5039275958" evidence="2">
    <location>
        <begin position="26"/>
        <end position="499"/>
    </location>
</feature>
<dbReference type="STRING" id="81858.BST23_08700"/>
<dbReference type="InterPro" id="IPR013228">
    <property type="entry name" value="PE-PPE_C"/>
</dbReference>
<dbReference type="EMBL" id="MVHP01000007">
    <property type="protein sequence ID" value="ORA66989.1"/>
    <property type="molecule type" value="Genomic_DNA"/>
</dbReference>